<evidence type="ECO:0000313" key="4">
    <source>
        <dbReference type="Proteomes" id="UP000800097"/>
    </source>
</evidence>
<dbReference type="EMBL" id="ML986485">
    <property type="protein sequence ID" value="KAF2280288.1"/>
    <property type="molecule type" value="Genomic_DNA"/>
</dbReference>
<dbReference type="Pfam" id="PF01636">
    <property type="entry name" value="APH"/>
    <property type="match status" value="1"/>
</dbReference>
<dbReference type="AlphaFoldDB" id="A0A6A6JWU2"/>
<dbReference type="Gene3D" id="3.90.1200.10">
    <property type="match status" value="1"/>
</dbReference>
<dbReference type="Gene3D" id="3.30.200.20">
    <property type="entry name" value="Phosphorylase Kinase, domain 1"/>
    <property type="match status" value="1"/>
</dbReference>
<dbReference type="PANTHER" id="PTHR21310">
    <property type="entry name" value="AMINOGLYCOSIDE PHOSPHOTRANSFERASE-RELATED-RELATED"/>
    <property type="match status" value="1"/>
</dbReference>
<keyword evidence="4" id="KW-1185">Reference proteome</keyword>
<sequence>MDWDERAELAHDMLCDEWFSKFRAQRGLPIANWVSSFRSGHPSEVVEDHCGSFNWSCRVRFKDGVEWLVRFAVPGRVMDGDEKLRREVAVMCLVREKTKIPVPKVYAWGLSKDNALGLGPFIMMDYIAGGESLGHLWREGPETRILRSDISERDLRTVYRQIAGFYLELAELEFPNVGSLSIGDDLSIHADLGPLTLKMQEIEAHGGVKVGGNRSTTFPSVRAYFNYVAEQDMDHLCEQPNSVDNADDARAKYRFRHQVNAIIPHFIVDDDATAFRLICDDFRYGNMIVNNARELKIIAVIDWEWAYAAPYQMFYSAPRWLLMKSPIFWPTHNGPEYQRYNACLEIFLDELKREEIERDKVTPQHGLQDRLSDLMRKSMSDGKFWFHELMYDCFTAADNPAWKAICDICPNTDELATISEPELEEFVERKMKQLSAYRAEWSAIKARIDREQAELNEKVPQMGLEDLSASGCGTES</sequence>
<proteinExistence type="predicted"/>
<evidence type="ECO:0000313" key="3">
    <source>
        <dbReference type="EMBL" id="KAF2280288.1"/>
    </source>
</evidence>
<reference evidence="3" key="1">
    <citation type="journal article" date="2020" name="Stud. Mycol.">
        <title>101 Dothideomycetes genomes: a test case for predicting lifestyles and emergence of pathogens.</title>
        <authorList>
            <person name="Haridas S."/>
            <person name="Albert R."/>
            <person name="Binder M."/>
            <person name="Bloem J."/>
            <person name="Labutti K."/>
            <person name="Salamov A."/>
            <person name="Andreopoulos B."/>
            <person name="Baker S."/>
            <person name="Barry K."/>
            <person name="Bills G."/>
            <person name="Bluhm B."/>
            <person name="Cannon C."/>
            <person name="Castanera R."/>
            <person name="Culley D."/>
            <person name="Daum C."/>
            <person name="Ezra D."/>
            <person name="Gonzalez J."/>
            <person name="Henrissat B."/>
            <person name="Kuo A."/>
            <person name="Liang C."/>
            <person name="Lipzen A."/>
            <person name="Lutzoni F."/>
            <person name="Magnuson J."/>
            <person name="Mondo S."/>
            <person name="Nolan M."/>
            <person name="Ohm R."/>
            <person name="Pangilinan J."/>
            <person name="Park H.-J."/>
            <person name="Ramirez L."/>
            <person name="Alfaro M."/>
            <person name="Sun H."/>
            <person name="Tritt A."/>
            <person name="Yoshinaga Y."/>
            <person name="Zwiers L.-H."/>
            <person name="Turgeon B."/>
            <person name="Goodwin S."/>
            <person name="Spatafora J."/>
            <person name="Crous P."/>
            <person name="Grigoriev I."/>
        </authorList>
    </citation>
    <scope>NUCLEOTIDE SEQUENCE</scope>
    <source>
        <strain evidence="3">CBS 379.55</strain>
    </source>
</reference>
<dbReference type="InterPro" id="IPR011009">
    <property type="entry name" value="Kinase-like_dom_sf"/>
</dbReference>
<protein>
    <recommendedName>
        <fullName evidence="2">Aminoglycoside phosphotransferase domain-containing protein</fullName>
    </recommendedName>
</protein>
<organism evidence="3 4">
    <name type="scientific">Westerdykella ornata</name>
    <dbReference type="NCBI Taxonomy" id="318751"/>
    <lineage>
        <taxon>Eukaryota</taxon>
        <taxon>Fungi</taxon>
        <taxon>Dikarya</taxon>
        <taxon>Ascomycota</taxon>
        <taxon>Pezizomycotina</taxon>
        <taxon>Dothideomycetes</taxon>
        <taxon>Pleosporomycetidae</taxon>
        <taxon>Pleosporales</taxon>
        <taxon>Sporormiaceae</taxon>
        <taxon>Westerdykella</taxon>
    </lineage>
</organism>
<evidence type="ECO:0000259" key="2">
    <source>
        <dbReference type="Pfam" id="PF01636"/>
    </source>
</evidence>
<dbReference type="SUPFAM" id="SSF56112">
    <property type="entry name" value="Protein kinase-like (PK-like)"/>
    <property type="match status" value="1"/>
</dbReference>
<dbReference type="RefSeq" id="XP_033657826.1">
    <property type="nucleotide sequence ID" value="XM_033796727.1"/>
</dbReference>
<dbReference type="Proteomes" id="UP000800097">
    <property type="component" value="Unassembled WGS sequence"/>
</dbReference>
<dbReference type="OrthoDB" id="5412996at2759"/>
<feature type="domain" description="Aminoglycoside phosphotransferase" evidence="2">
    <location>
        <begin position="61"/>
        <end position="307"/>
    </location>
</feature>
<name>A0A6A6JWU2_WESOR</name>
<dbReference type="InterPro" id="IPR002575">
    <property type="entry name" value="Aminoglycoside_PTrfase"/>
</dbReference>
<accession>A0A6A6JWU2</accession>
<evidence type="ECO:0000256" key="1">
    <source>
        <dbReference type="SAM" id="MobiDB-lite"/>
    </source>
</evidence>
<feature type="region of interest" description="Disordered" evidence="1">
    <location>
        <begin position="457"/>
        <end position="476"/>
    </location>
</feature>
<gene>
    <name evidence="3" type="ORF">EI97DRAFT_411438</name>
</gene>
<dbReference type="PANTHER" id="PTHR21310:SF37">
    <property type="entry name" value="AMINOGLYCOSIDE PHOSPHOTRANSFERASE DOMAIN-CONTAINING PROTEIN"/>
    <property type="match status" value="1"/>
</dbReference>
<dbReference type="InterPro" id="IPR051678">
    <property type="entry name" value="AGP_Transferase"/>
</dbReference>
<dbReference type="GeneID" id="54549902"/>